<dbReference type="SUPFAM" id="SSF53659">
    <property type="entry name" value="Isocitrate/Isopropylmalate dehydrogenase-like"/>
    <property type="match status" value="1"/>
</dbReference>
<sequence length="302" mass="32285">MMHDLDFLLEKCQAGKRMNLAVACPYGDDVLGAVCEAHGRGLVNGILIGDSEQIKKKAQEHHFDIEGLTFVEEKDDYSATEKAVQMVSSQEADLLMKGLVKTAVLLRAVLNKEWGLRTGSLLSHLFLFEIPLLNRRIIGLSDGGMNMYPDLNAKVGIIENAVECYHKIGVDNPLIAALGAVEVVNPDMPATLDAAALTLMNSRSQIKGCTIDGPFALDNAISEEAAQIKGIESPVAGKADMLLVPTIESGNLIGKVLLYMTGGRGAGVILGARKPIVLTSRFDSMETKLLSIALGAVVASKE</sequence>
<dbReference type="Pfam" id="PF01515">
    <property type="entry name" value="PTA_PTB"/>
    <property type="match status" value="1"/>
</dbReference>
<dbReference type="Proteomes" id="UP000002366">
    <property type="component" value="Chromosome"/>
</dbReference>
<evidence type="ECO:0000259" key="4">
    <source>
        <dbReference type="Pfam" id="PF01515"/>
    </source>
</evidence>
<reference evidence="5 6" key="1">
    <citation type="journal article" date="2010" name="Stand. Genomic Sci.">
        <title>Complete genome sequence of Aminobacterium colombiense type strain (ALA-1).</title>
        <authorList>
            <person name="Chertkov O."/>
            <person name="Sikorski J."/>
            <person name="Brambilla E."/>
            <person name="Lapidus A."/>
            <person name="Copeland A."/>
            <person name="Glavina Del Rio T."/>
            <person name="Nolan M."/>
            <person name="Lucas S."/>
            <person name="Tice H."/>
            <person name="Cheng J.F."/>
            <person name="Han C."/>
            <person name="Detter J.C."/>
            <person name="Bruce D."/>
            <person name="Tapia R."/>
            <person name="Goodwin L."/>
            <person name="Pitluck S."/>
            <person name="Liolios K."/>
            <person name="Ivanova N."/>
            <person name="Mavromatis K."/>
            <person name="Ovchinnikova G."/>
            <person name="Pati A."/>
            <person name="Chen A."/>
            <person name="Palaniappan K."/>
            <person name="Land M."/>
            <person name="Hauser L."/>
            <person name="Chang Y.J."/>
            <person name="Jeffries C.D."/>
            <person name="Spring S."/>
            <person name="Rohde M."/>
            <person name="Goker M."/>
            <person name="Bristow J."/>
            <person name="Eisen J.A."/>
            <person name="Markowitz V."/>
            <person name="Hugenholtz P."/>
            <person name="Kyrpides N.C."/>
            <person name="Klenk H.P."/>
        </authorList>
    </citation>
    <scope>NUCLEOTIDE SEQUENCE [LARGE SCALE GENOMIC DNA]</scope>
    <source>
        <strain evidence="6">DSM 12261 / ALA-1</strain>
    </source>
</reference>
<evidence type="ECO:0000313" key="6">
    <source>
        <dbReference type="Proteomes" id="UP000002366"/>
    </source>
</evidence>
<name>D5EHC2_AMICL</name>
<keyword evidence="3 5" id="KW-0012">Acyltransferase</keyword>
<keyword evidence="6" id="KW-1185">Reference proteome</keyword>
<dbReference type="AlphaFoldDB" id="D5EHC2"/>
<protein>
    <submittedName>
        <fullName evidence="5">Phosphate butyryltransferase</fullName>
        <ecNumber evidence="5">2.3.1.19</ecNumber>
    </submittedName>
</protein>
<dbReference type="HOGENOM" id="CLU_056531_0_0_0"/>
<dbReference type="KEGG" id="aco:Amico_1841"/>
<dbReference type="InterPro" id="IPR050500">
    <property type="entry name" value="Phos_Acetyltrans/Butyryltrans"/>
</dbReference>
<dbReference type="NCBIfam" id="NF006045">
    <property type="entry name" value="PRK08190.1"/>
    <property type="match status" value="1"/>
</dbReference>
<dbReference type="InterPro" id="IPR002505">
    <property type="entry name" value="PTA_PTB"/>
</dbReference>
<evidence type="ECO:0000256" key="2">
    <source>
        <dbReference type="ARBA" id="ARBA00022679"/>
    </source>
</evidence>
<feature type="domain" description="Phosphate acetyl/butaryl transferase" evidence="4">
    <location>
        <begin position="80"/>
        <end position="295"/>
    </location>
</feature>
<gene>
    <name evidence="5" type="ordered locus">Amico_1841</name>
</gene>
<evidence type="ECO:0000256" key="1">
    <source>
        <dbReference type="ARBA" id="ARBA00005656"/>
    </source>
</evidence>
<proteinExistence type="inferred from homology"/>
<dbReference type="eggNOG" id="COG0280">
    <property type="taxonomic scope" value="Bacteria"/>
</dbReference>
<comment type="similarity">
    <text evidence="1">Belongs to the phosphate acetyltransferase and butyryltransferase family.</text>
</comment>
<dbReference type="Gene3D" id="3.40.718.10">
    <property type="entry name" value="Isopropylmalate Dehydrogenase"/>
    <property type="match status" value="1"/>
</dbReference>
<evidence type="ECO:0000313" key="5">
    <source>
        <dbReference type="EMBL" id="ADE57954.1"/>
    </source>
</evidence>
<dbReference type="GO" id="GO:0050182">
    <property type="term" value="F:phosphate butyryltransferase activity"/>
    <property type="evidence" value="ECO:0007669"/>
    <property type="project" value="UniProtKB-EC"/>
</dbReference>
<dbReference type="InterPro" id="IPR012147">
    <property type="entry name" value="P_Ac_Bu_trans"/>
</dbReference>
<dbReference type="EMBL" id="CP001997">
    <property type="protein sequence ID" value="ADE57954.1"/>
    <property type="molecule type" value="Genomic_DNA"/>
</dbReference>
<dbReference type="STRING" id="572547.Amico_1841"/>
<organism evidence="5 6">
    <name type="scientific">Aminobacterium colombiense (strain DSM 12261 / ALA-1)</name>
    <dbReference type="NCBI Taxonomy" id="572547"/>
    <lineage>
        <taxon>Bacteria</taxon>
        <taxon>Thermotogati</taxon>
        <taxon>Synergistota</taxon>
        <taxon>Synergistia</taxon>
        <taxon>Synergistales</taxon>
        <taxon>Aminobacteriaceae</taxon>
        <taxon>Aminobacterium</taxon>
    </lineage>
</organism>
<keyword evidence="2 5" id="KW-0808">Transferase</keyword>
<evidence type="ECO:0000256" key="3">
    <source>
        <dbReference type="ARBA" id="ARBA00023315"/>
    </source>
</evidence>
<dbReference type="PANTHER" id="PTHR43356">
    <property type="entry name" value="PHOSPHATE ACETYLTRANSFERASE"/>
    <property type="match status" value="1"/>
</dbReference>
<dbReference type="PANTHER" id="PTHR43356:SF2">
    <property type="entry name" value="PHOSPHATE ACETYLTRANSFERASE"/>
    <property type="match status" value="1"/>
</dbReference>
<dbReference type="PIRSF" id="PIRSF000428">
    <property type="entry name" value="P_Ac_trans"/>
    <property type="match status" value="1"/>
</dbReference>
<accession>D5EHC2</accession>
<dbReference type="RefSeq" id="WP_013049216.1">
    <property type="nucleotide sequence ID" value="NC_014011.1"/>
</dbReference>
<dbReference type="EC" id="2.3.1.19" evidence="5"/>